<gene>
    <name evidence="1" type="ORF">CK503_04150</name>
</gene>
<evidence type="ECO:0000313" key="2">
    <source>
        <dbReference type="Proteomes" id="UP000218831"/>
    </source>
</evidence>
<dbReference type="AlphaFoldDB" id="A0A2A2GEV5"/>
<keyword evidence="2" id="KW-1185">Reference proteome</keyword>
<comment type="caution">
    <text evidence="1">The sequence shown here is derived from an EMBL/GenBank/DDBJ whole genome shotgun (WGS) entry which is preliminary data.</text>
</comment>
<dbReference type="OrthoDB" id="187317at2"/>
<reference evidence="1 2" key="1">
    <citation type="submission" date="2017-08" db="EMBL/GenBank/DDBJ databases">
        <title>Aliifodinibius alkalisoli sp. nov., isolated from saline alkaline soil.</title>
        <authorList>
            <person name="Liu D."/>
            <person name="Zhang G."/>
        </authorList>
    </citation>
    <scope>NUCLEOTIDE SEQUENCE [LARGE SCALE GENOMIC DNA]</scope>
    <source>
        <strain evidence="1 2">WN023</strain>
    </source>
</reference>
<dbReference type="Proteomes" id="UP000218831">
    <property type="component" value="Unassembled WGS sequence"/>
</dbReference>
<evidence type="ECO:0000313" key="1">
    <source>
        <dbReference type="EMBL" id="PAU95395.1"/>
    </source>
</evidence>
<name>A0A2A2GEV5_9BACT</name>
<proteinExistence type="predicted"/>
<accession>A0A2A2GEV5</accession>
<dbReference type="InterPro" id="IPR046342">
    <property type="entry name" value="CBS_dom_sf"/>
</dbReference>
<protein>
    <recommendedName>
        <fullName evidence="3">CBS domain-containing protein</fullName>
    </recommendedName>
</protein>
<dbReference type="RefSeq" id="WP_095605522.1">
    <property type="nucleotide sequence ID" value="NZ_NSKE01000002.1"/>
</dbReference>
<sequence>MGYQLWTSPLTGYRRKGTRLSEIRNLFEEGITAKAILEPLKSCPMDADSQEMYKRLEKLDFDVAGVKENKESRVAGFIYKNDLKDSDLVGDAIIDLTPNFLIGSATPLAEIFEILKTKDFIFVLVGQQVQGIITRADLNKPPVRIYLFGLISLFEMHLTFWIHEEYKTEDWKKSLNKNRLKKAKHIQKLRKERNEEVGLLHCLQLCDKRDLVLQNDAVRKILNLDDLDTSKNNLEEIEQLRNSLAHSQVDIANGLEWDQVFKLVPFMENTISQSDLVVEEEASKSSKQEIIDFWATG</sequence>
<dbReference type="InterPro" id="IPR001611">
    <property type="entry name" value="Leu-rich_rpt"/>
</dbReference>
<evidence type="ECO:0008006" key="3">
    <source>
        <dbReference type="Google" id="ProtNLM"/>
    </source>
</evidence>
<dbReference type="EMBL" id="NSKE01000002">
    <property type="protein sequence ID" value="PAU95395.1"/>
    <property type="molecule type" value="Genomic_DNA"/>
</dbReference>
<organism evidence="1 2">
    <name type="scientific">Fodinibius salipaludis</name>
    <dbReference type="NCBI Taxonomy" id="2032627"/>
    <lineage>
        <taxon>Bacteria</taxon>
        <taxon>Pseudomonadati</taxon>
        <taxon>Balneolota</taxon>
        <taxon>Balneolia</taxon>
        <taxon>Balneolales</taxon>
        <taxon>Balneolaceae</taxon>
        <taxon>Fodinibius</taxon>
    </lineage>
</organism>
<dbReference type="SUPFAM" id="SSF54631">
    <property type="entry name" value="CBS-domain pair"/>
    <property type="match status" value="1"/>
</dbReference>
<dbReference type="PROSITE" id="PS51450">
    <property type="entry name" value="LRR"/>
    <property type="match status" value="1"/>
</dbReference>